<protein>
    <recommendedName>
        <fullName evidence="2">UspA domain-containing protein</fullName>
    </recommendedName>
</protein>
<feature type="compositionally biased region" description="Polar residues" evidence="1">
    <location>
        <begin position="1"/>
        <end position="10"/>
    </location>
</feature>
<evidence type="ECO:0000313" key="3">
    <source>
        <dbReference type="EMBL" id="KAL0945928.1"/>
    </source>
</evidence>
<name>A0ABR3IRL7_9AGAR</name>
<comment type="caution">
    <text evidence="3">The sequence shown here is derived from an EMBL/GenBank/DDBJ whole genome shotgun (WGS) entry which is preliminary data.</text>
</comment>
<accession>A0ABR3IRL7</accession>
<sequence>MSESPYSAHTHQPLPPLRSALKTSRPNTPASATLPPPTSDSPFITRIPLADSTTPGPPSPNVLGGSSPLPPISSNRLRSQAPPPLTSNGGSLGLSFGPQSSQSQITPTQGGHVPSPSPSPSLLGLSSSLPHGLLSPSPSIAAQGYTPKVSFDTFENPVASMFSFTLQVKSEGYKRTRSTRVFLCAASADESGNEALDWALESLVQDGDELIVCRGVEEEVLEKDHDLIRAEARELMRQIQAKSADSDADRKLSLILEYIPGKITDTLDRLIALYRPDSVVVGTRGRSVWQNMGIGAAVGMGNVGVGSVSKYCLSHSPVPVIVVRPERKVRKAVEKRRNDPKRGRHFDGDIKAPAMNRSSPVARTAPVPLSTSPTSTVSLSSPPLSATTPVATVPSQVLGGNTPEPNQS</sequence>
<dbReference type="InterPro" id="IPR006016">
    <property type="entry name" value="UspA"/>
</dbReference>
<feature type="compositionally biased region" description="Basic and acidic residues" evidence="1">
    <location>
        <begin position="331"/>
        <end position="350"/>
    </location>
</feature>
<reference evidence="4" key="1">
    <citation type="submission" date="2024-06" db="EMBL/GenBank/DDBJ databases">
        <title>Multi-omics analyses provide insights into the biosynthesis of the anticancer antibiotic pleurotin in Hohenbuehelia grisea.</title>
        <authorList>
            <person name="Weaver J.A."/>
            <person name="Alberti F."/>
        </authorList>
    </citation>
    <scope>NUCLEOTIDE SEQUENCE [LARGE SCALE GENOMIC DNA]</scope>
    <source>
        <strain evidence="4">T-177</strain>
    </source>
</reference>
<dbReference type="EMBL" id="JASNQZ010000015">
    <property type="protein sequence ID" value="KAL0945928.1"/>
    <property type="molecule type" value="Genomic_DNA"/>
</dbReference>
<dbReference type="CDD" id="cd23659">
    <property type="entry name" value="USP_At3g01520-like"/>
    <property type="match status" value="1"/>
</dbReference>
<feature type="region of interest" description="Disordered" evidence="1">
    <location>
        <begin position="331"/>
        <end position="408"/>
    </location>
</feature>
<dbReference type="SUPFAM" id="SSF52402">
    <property type="entry name" value="Adenine nucleotide alpha hydrolases-like"/>
    <property type="match status" value="1"/>
</dbReference>
<dbReference type="Proteomes" id="UP001556367">
    <property type="component" value="Unassembled WGS sequence"/>
</dbReference>
<evidence type="ECO:0000256" key="1">
    <source>
        <dbReference type="SAM" id="MobiDB-lite"/>
    </source>
</evidence>
<dbReference type="Pfam" id="PF00582">
    <property type="entry name" value="Usp"/>
    <property type="match status" value="1"/>
</dbReference>
<gene>
    <name evidence="3" type="ORF">HGRIS_012209</name>
</gene>
<dbReference type="InterPro" id="IPR014729">
    <property type="entry name" value="Rossmann-like_a/b/a_fold"/>
</dbReference>
<keyword evidence="4" id="KW-1185">Reference proteome</keyword>
<dbReference type="PANTHER" id="PTHR47815:SF1">
    <property type="entry name" value="UNIVERSAL STRESS PROTEIN A FAMILY PROTEIN C25B2.10"/>
    <property type="match status" value="1"/>
</dbReference>
<dbReference type="PANTHER" id="PTHR47815">
    <property type="entry name" value="UNIVERSAL STRESS PROTEIN A FAMILY PROTEIN C25B2.10"/>
    <property type="match status" value="1"/>
</dbReference>
<evidence type="ECO:0000313" key="4">
    <source>
        <dbReference type="Proteomes" id="UP001556367"/>
    </source>
</evidence>
<feature type="domain" description="UspA" evidence="2">
    <location>
        <begin position="182"/>
        <end position="324"/>
    </location>
</feature>
<feature type="region of interest" description="Disordered" evidence="1">
    <location>
        <begin position="1"/>
        <end position="128"/>
    </location>
</feature>
<dbReference type="Gene3D" id="3.40.50.620">
    <property type="entry name" value="HUPs"/>
    <property type="match status" value="1"/>
</dbReference>
<evidence type="ECO:0000259" key="2">
    <source>
        <dbReference type="Pfam" id="PF00582"/>
    </source>
</evidence>
<proteinExistence type="predicted"/>
<organism evidence="3 4">
    <name type="scientific">Hohenbuehelia grisea</name>
    <dbReference type="NCBI Taxonomy" id="104357"/>
    <lineage>
        <taxon>Eukaryota</taxon>
        <taxon>Fungi</taxon>
        <taxon>Dikarya</taxon>
        <taxon>Basidiomycota</taxon>
        <taxon>Agaricomycotina</taxon>
        <taxon>Agaricomycetes</taxon>
        <taxon>Agaricomycetidae</taxon>
        <taxon>Agaricales</taxon>
        <taxon>Pleurotineae</taxon>
        <taxon>Pleurotaceae</taxon>
        <taxon>Hohenbuehelia</taxon>
    </lineage>
</organism>
<feature type="compositionally biased region" description="Low complexity" evidence="1">
    <location>
        <begin position="364"/>
        <end position="394"/>
    </location>
</feature>